<keyword evidence="1" id="KW-0732">Signal</keyword>
<dbReference type="EMBL" id="VTWT01000002">
    <property type="protein sequence ID" value="KAA9341031.1"/>
    <property type="molecule type" value="Genomic_DNA"/>
</dbReference>
<feature type="signal peptide" evidence="1">
    <location>
        <begin position="1"/>
        <end position="19"/>
    </location>
</feature>
<keyword evidence="3" id="KW-1185">Reference proteome</keyword>
<name>A0A5N1J8M6_9BACT</name>
<evidence type="ECO:0000256" key="1">
    <source>
        <dbReference type="SAM" id="SignalP"/>
    </source>
</evidence>
<feature type="chain" id="PRO_5024952756" description="DUF4177 domain-containing protein" evidence="1">
    <location>
        <begin position="20"/>
        <end position="152"/>
    </location>
</feature>
<sequence length="152" mass="16770">MKKIILSLLLTCLFLSAEAQNYEYKVVTIVESIVPMGIGRSRIIENKQALDANQFTTARTNGKNSKQDDVDRSDLKLDAFDETKLLNFYSAAGINFQNIASNDALITSKINTLTNEGWELAFTLSGVESDAGGPDGKGIYITRLIFIKKKLS</sequence>
<reference evidence="2 3" key="1">
    <citation type="submission" date="2019-09" db="EMBL/GenBank/DDBJ databases">
        <title>Genome sequence of Adhaeribacter sp. M2.</title>
        <authorList>
            <person name="Srinivasan S."/>
        </authorList>
    </citation>
    <scope>NUCLEOTIDE SEQUENCE [LARGE SCALE GENOMIC DNA]</scope>
    <source>
        <strain evidence="2 3">M2</strain>
    </source>
</reference>
<accession>A0A5N1J8M6</accession>
<organism evidence="2 3">
    <name type="scientific">Adhaeribacter soli</name>
    <dbReference type="NCBI Taxonomy" id="2607655"/>
    <lineage>
        <taxon>Bacteria</taxon>
        <taxon>Pseudomonadati</taxon>
        <taxon>Bacteroidota</taxon>
        <taxon>Cytophagia</taxon>
        <taxon>Cytophagales</taxon>
        <taxon>Hymenobacteraceae</taxon>
        <taxon>Adhaeribacter</taxon>
    </lineage>
</organism>
<dbReference type="Proteomes" id="UP000326570">
    <property type="component" value="Unassembled WGS sequence"/>
</dbReference>
<protein>
    <recommendedName>
        <fullName evidence="4">DUF4177 domain-containing protein</fullName>
    </recommendedName>
</protein>
<dbReference type="AlphaFoldDB" id="A0A5N1J8M6"/>
<evidence type="ECO:0000313" key="2">
    <source>
        <dbReference type="EMBL" id="KAA9341031.1"/>
    </source>
</evidence>
<evidence type="ECO:0008006" key="4">
    <source>
        <dbReference type="Google" id="ProtNLM"/>
    </source>
</evidence>
<comment type="caution">
    <text evidence="2">The sequence shown here is derived from an EMBL/GenBank/DDBJ whole genome shotgun (WGS) entry which is preliminary data.</text>
</comment>
<evidence type="ECO:0000313" key="3">
    <source>
        <dbReference type="Proteomes" id="UP000326570"/>
    </source>
</evidence>
<gene>
    <name evidence="2" type="ORF">F0P94_03690</name>
</gene>
<proteinExistence type="predicted"/>